<dbReference type="Pfam" id="PF01066">
    <property type="entry name" value="CDP-OH_P_transf"/>
    <property type="match status" value="1"/>
</dbReference>
<protein>
    <submittedName>
        <fullName evidence="2">CDP-diacylglycerol--serine O-phosphatidyltransferase</fullName>
        <ecNumber evidence="2">2.7.8.8</ecNumber>
    </submittedName>
</protein>
<sequence>MKKIFLGVYHPSVLLTYLGLSISLYGIFFSKTLVFSLILLILAGLCDTFDGMVANSFQRNDLEKAFGVQIDSLSDLISFGIFPVQIYLQYFAKFGIFSFLLSAVYLLTVVTRLAYFNASGGEKREYFTGLAVTYASFFIPLYGLFSVYFSIEKILPGELLYALLAFFFVFNFRMKKPSLKIRIGLLLLAILFVILLMRKL</sequence>
<keyword evidence="1" id="KW-0812">Transmembrane</keyword>
<name>A0A7W9SHQ9_9FIRM</name>
<organism evidence="2 3">
    <name type="scientific">Oribacterium sinus</name>
    <dbReference type="NCBI Taxonomy" id="237576"/>
    <lineage>
        <taxon>Bacteria</taxon>
        <taxon>Bacillati</taxon>
        <taxon>Bacillota</taxon>
        <taxon>Clostridia</taxon>
        <taxon>Lachnospirales</taxon>
        <taxon>Lachnospiraceae</taxon>
        <taxon>Oribacterium</taxon>
    </lineage>
</organism>
<evidence type="ECO:0000256" key="1">
    <source>
        <dbReference type="SAM" id="Phobius"/>
    </source>
</evidence>
<keyword evidence="1" id="KW-0472">Membrane</keyword>
<feature type="transmembrane region" description="Helical" evidence="1">
    <location>
        <begin position="94"/>
        <end position="115"/>
    </location>
</feature>
<feature type="transmembrane region" description="Helical" evidence="1">
    <location>
        <begin position="7"/>
        <end position="28"/>
    </location>
</feature>
<dbReference type="Gene3D" id="1.20.120.1760">
    <property type="match status" value="1"/>
</dbReference>
<accession>A0A7W9SHQ9</accession>
<dbReference type="GO" id="GO:0016020">
    <property type="term" value="C:membrane"/>
    <property type="evidence" value="ECO:0007669"/>
    <property type="project" value="InterPro"/>
</dbReference>
<keyword evidence="1" id="KW-1133">Transmembrane helix</keyword>
<gene>
    <name evidence="2" type="ORF">HNQ46_001625</name>
</gene>
<feature type="transmembrane region" description="Helical" evidence="1">
    <location>
        <begin position="154"/>
        <end position="172"/>
    </location>
</feature>
<dbReference type="InterPro" id="IPR043130">
    <property type="entry name" value="CDP-OH_PTrfase_TM_dom"/>
</dbReference>
<feature type="transmembrane region" description="Helical" evidence="1">
    <location>
        <begin position="179"/>
        <end position="197"/>
    </location>
</feature>
<comment type="caution">
    <text evidence="2">The sequence shown here is derived from an EMBL/GenBank/DDBJ whole genome shotgun (WGS) entry which is preliminary data.</text>
</comment>
<evidence type="ECO:0000313" key="2">
    <source>
        <dbReference type="EMBL" id="MBB6041635.1"/>
    </source>
</evidence>
<dbReference type="EMBL" id="JACHHH010000008">
    <property type="protein sequence ID" value="MBB6041635.1"/>
    <property type="molecule type" value="Genomic_DNA"/>
</dbReference>
<dbReference type="AlphaFoldDB" id="A0A7W9SHQ9"/>
<keyword evidence="2" id="KW-0808">Transferase</keyword>
<dbReference type="GeneID" id="85015161"/>
<proteinExistence type="predicted"/>
<dbReference type="Proteomes" id="UP000522163">
    <property type="component" value="Unassembled WGS sequence"/>
</dbReference>
<feature type="transmembrane region" description="Helical" evidence="1">
    <location>
        <begin position="34"/>
        <end position="54"/>
    </location>
</feature>
<dbReference type="EC" id="2.7.8.8" evidence="2"/>
<feature type="transmembrane region" description="Helical" evidence="1">
    <location>
        <begin position="127"/>
        <end position="148"/>
    </location>
</feature>
<dbReference type="GO" id="GO:0008654">
    <property type="term" value="P:phospholipid biosynthetic process"/>
    <property type="evidence" value="ECO:0007669"/>
    <property type="project" value="InterPro"/>
</dbReference>
<reference evidence="2 3" key="1">
    <citation type="submission" date="2020-08" db="EMBL/GenBank/DDBJ databases">
        <title>Genomic Encyclopedia of Type Strains, Phase IV (KMG-IV): sequencing the most valuable type-strain genomes for metagenomic binning, comparative biology and taxonomic classification.</title>
        <authorList>
            <person name="Goeker M."/>
        </authorList>
    </citation>
    <scope>NUCLEOTIDE SEQUENCE [LARGE SCALE GENOMIC DNA]</scope>
    <source>
        <strain evidence="2 3">DSM 17245</strain>
    </source>
</reference>
<dbReference type="InterPro" id="IPR000462">
    <property type="entry name" value="CDP-OH_P_trans"/>
</dbReference>
<dbReference type="RefSeq" id="WP_183684231.1">
    <property type="nucleotide sequence ID" value="NZ_JACHHH010000008.1"/>
</dbReference>
<dbReference type="GO" id="GO:0003882">
    <property type="term" value="F:CDP-diacylglycerol-serine O-phosphatidyltransferase activity"/>
    <property type="evidence" value="ECO:0007669"/>
    <property type="project" value="UniProtKB-EC"/>
</dbReference>
<evidence type="ECO:0000313" key="3">
    <source>
        <dbReference type="Proteomes" id="UP000522163"/>
    </source>
</evidence>